<feature type="region of interest" description="Disordered" evidence="1">
    <location>
        <begin position="52"/>
        <end position="74"/>
    </location>
</feature>
<accession>A0AAV0E635</accession>
<feature type="compositionally biased region" description="Low complexity" evidence="1">
    <location>
        <begin position="62"/>
        <end position="74"/>
    </location>
</feature>
<dbReference type="EMBL" id="CAMAPF010000219">
    <property type="protein sequence ID" value="CAH9114212.1"/>
    <property type="molecule type" value="Genomic_DNA"/>
</dbReference>
<evidence type="ECO:0000256" key="1">
    <source>
        <dbReference type="SAM" id="MobiDB-lite"/>
    </source>
</evidence>
<name>A0AAV0E635_9ASTE</name>
<proteinExistence type="predicted"/>
<comment type="caution">
    <text evidence="2">The sequence shown here is derived from an EMBL/GenBank/DDBJ whole genome shotgun (WGS) entry which is preliminary data.</text>
</comment>
<protein>
    <submittedName>
        <fullName evidence="2">Uncharacterized protein</fullName>
    </submittedName>
</protein>
<feature type="compositionally biased region" description="Pro residues" evidence="1">
    <location>
        <begin position="141"/>
        <end position="158"/>
    </location>
</feature>
<feature type="region of interest" description="Disordered" evidence="1">
    <location>
        <begin position="135"/>
        <end position="176"/>
    </location>
</feature>
<evidence type="ECO:0000313" key="2">
    <source>
        <dbReference type="EMBL" id="CAH9114212.1"/>
    </source>
</evidence>
<evidence type="ECO:0000313" key="3">
    <source>
        <dbReference type="Proteomes" id="UP001152523"/>
    </source>
</evidence>
<organism evidence="2 3">
    <name type="scientific">Cuscuta epithymum</name>
    <dbReference type="NCBI Taxonomy" id="186058"/>
    <lineage>
        <taxon>Eukaryota</taxon>
        <taxon>Viridiplantae</taxon>
        <taxon>Streptophyta</taxon>
        <taxon>Embryophyta</taxon>
        <taxon>Tracheophyta</taxon>
        <taxon>Spermatophyta</taxon>
        <taxon>Magnoliopsida</taxon>
        <taxon>eudicotyledons</taxon>
        <taxon>Gunneridae</taxon>
        <taxon>Pentapetalae</taxon>
        <taxon>asterids</taxon>
        <taxon>lamiids</taxon>
        <taxon>Solanales</taxon>
        <taxon>Convolvulaceae</taxon>
        <taxon>Cuscuteae</taxon>
        <taxon>Cuscuta</taxon>
        <taxon>Cuscuta subgen. Cuscuta</taxon>
    </lineage>
</organism>
<dbReference type="Proteomes" id="UP001152523">
    <property type="component" value="Unassembled WGS sequence"/>
</dbReference>
<reference evidence="2" key="1">
    <citation type="submission" date="2022-07" db="EMBL/GenBank/DDBJ databases">
        <authorList>
            <person name="Macas J."/>
            <person name="Novak P."/>
            <person name="Neumann P."/>
        </authorList>
    </citation>
    <scope>NUCLEOTIDE SEQUENCE</scope>
</reference>
<sequence length="176" mass="19001">MSQTLSYINISVRTHIGALFSHYFTWYQEPKRKTLFFFFSFSSLFQSPPPAAMTDELHSSAPQTTTTPPSLPLSTQDIGPISSAMTFASQPISPPSTGIITRPPPSLDPVVSAPFSPYAAAQPYSLFNSLPPQFPWQSVRQPPPPTSAPPPLTTPPASPFCGPSFAGFPRNNSATT</sequence>
<gene>
    <name evidence="2" type="ORF">CEPIT_LOCUS20601</name>
</gene>
<dbReference type="AlphaFoldDB" id="A0AAV0E635"/>
<keyword evidence="3" id="KW-1185">Reference proteome</keyword>